<evidence type="ECO:0000256" key="1">
    <source>
        <dbReference type="ARBA" id="ARBA00023157"/>
    </source>
</evidence>
<dbReference type="PROSITE" id="PS50240">
    <property type="entry name" value="TRYPSIN_DOM"/>
    <property type="match status" value="1"/>
</dbReference>
<sequence length="420" mass="47507">MSIVIARMRGPMNIRSQFRSHWMMAVPITSCLMILLASGLATFHRLDGARFDQPWPPASYGPGNEDHTEAEYLDDDVNGDDELMDDSREMKDQGYGPMDPAELEINYESNMFARDTVSVDAIERAIVPCPNPADVSCKFREACGRARLNSLKPLGKNGEALVSPYIVNGDIPTYGKWPFYVRLNMRIGVSEHVRCGGTLVSDRHVLTAAHCAYWSNGTRTRPHAMMAIMGEHDSTRENKWEQASRAKRVCVSKRYNSSGTVNDDWALLELEEPVKITDYVRPACLPFEPIRRTGKTAQCYTMGFGMFRDATNNDELIYPWYMREMRIEQVTCKAYSLNDRDRSRECYAKAKRHQGTSCYGDSGGPALCMDKRGRWTVVGVTSYADDEPGLKCSGNGPKAWKTVFARVRTLLRDIKQQCHF</sequence>
<dbReference type="PRINTS" id="PR00722">
    <property type="entry name" value="CHYMOTRYPSIN"/>
</dbReference>
<dbReference type="PROSITE" id="PS00134">
    <property type="entry name" value="TRYPSIN_HIS"/>
    <property type="match status" value="1"/>
</dbReference>
<dbReference type="InterPro" id="IPR043504">
    <property type="entry name" value="Peptidase_S1_PA_chymotrypsin"/>
</dbReference>
<dbReference type="Pfam" id="PF00089">
    <property type="entry name" value="Trypsin"/>
    <property type="match status" value="1"/>
</dbReference>
<name>A0A6G1S745_9ACAR</name>
<keyword evidence="3" id="KW-0472">Membrane</keyword>
<organism evidence="3">
    <name type="scientific">Aceria tosichella</name>
    <name type="common">wheat curl mite</name>
    <dbReference type="NCBI Taxonomy" id="561515"/>
    <lineage>
        <taxon>Eukaryota</taxon>
        <taxon>Metazoa</taxon>
        <taxon>Ecdysozoa</taxon>
        <taxon>Arthropoda</taxon>
        <taxon>Chelicerata</taxon>
        <taxon>Arachnida</taxon>
        <taxon>Acari</taxon>
        <taxon>Acariformes</taxon>
        <taxon>Trombidiformes</taxon>
        <taxon>Prostigmata</taxon>
        <taxon>Eupodina</taxon>
        <taxon>Eriophyoidea</taxon>
        <taxon>Eriophyidae</taxon>
        <taxon>Eriophyinae</taxon>
        <taxon>Aceriini</taxon>
        <taxon>Aceria</taxon>
    </lineage>
</organism>
<dbReference type="CDD" id="cd00190">
    <property type="entry name" value="Tryp_SPc"/>
    <property type="match status" value="1"/>
</dbReference>
<dbReference type="InterPro" id="IPR001254">
    <property type="entry name" value="Trypsin_dom"/>
</dbReference>
<dbReference type="PANTHER" id="PTHR24252">
    <property type="entry name" value="ACROSIN-RELATED"/>
    <property type="match status" value="1"/>
</dbReference>
<dbReference type="FunFam" id="2.40.10.10:FF:000068">
    <property type="entry name" value="transmembrane protease serine 2"/>
    <property type="match status" value="1"/>
</dbReference>
<dbReference type="GO" id="GO:0006508">
    <property type="term" value="P:proteolysis"/>
    <property type="evidence" value="ECO:0007669"/>
    <property type="project" value="UniProtKB-KW"/>
</dbReference>
<accession>A0A6G1S745</accession>
<reference evidence="3" key="1">
    <citation type="submission" date="2018-10" db="EMBL/GenBank/DDBJ databases">
        <title>Transcriptome assembly of Aceria tosichella (Wheat curl mite) Type 2.</title>
        <authorList>
            <person name="Scully E.D."/>
            <person name="Geib S.M."/>
            <person name="Palmer N.A."/>
            <person name="Gupta A.K."/>
            <person name="Sarath G."/>
            <person name="Tatineni S."/>
        </authorList>
    </citation>
    <scope>NUCLEOTIDE SEQUENCE</scope>
    <source>
        <strain evidence="3">LincolnNE</strain>
    </source>
</reference>
<evidence type="ECO:0000313" key="3">
    <source>
        <dbReference type="EMBL" id="MDE46041.1"/>
    </source>
</evidence>
<protein>
    <submittedName>
        <fullName evidence="3">Transmembrane protease serine 12</fullName>
    </submittedName>
</protein>
<keyword evidence="3" id="KW-0378">Hydrolase</keyword>
<dbReference type="PANTHER" id="PTHR24252:SF11">
    <property type="entry name" value="ATRIAL NATRIURETIC PEPTIDE-CONVERTING ENZYME ISOFORM X1"/>
    <property type="match status" value="1"/>
</dbReference>
<proteinExistence type="predicted"/>
<dbReference type="GO" id="GO:0004252">
    <property type="term" value="F:serine-type endopeptidase activity"/>
    <property type="evidence" value="ECO:0007669"/>
    <property type="project" value="InterPro"/>
</dbReference>
<dbReference type="InterPro" id="IPR018114">
    <property type="entry name" value="TRYPSIN_HIS"/>
</dbReference>
<evidence type="ECO:0000259" key="2">
    <source>
        <dbReference type="PROSITE" id="PS50240"/>
    </source>
</evidence>
<keyword evidence="3" id="KW-0645">Protease</keyword>
<gene>
    <name evidence="3" type="primary">Tmprss12_0</name>
    <name evidence="3" type="ORF">g.4370</name>
</gene>
<dbReference type="SMART" id="SM00020">
    <property type="entry name" value="Tryp_SPc"/>
    <property type="match status" value="1"/>
</dbReference>
<dbReference type="InterPro" id="IPR009003">
    <property type="entry name" value="Peptidase_S1_PA"/>
</dbReference>
<feature type="domain" description="Peptidase S1" evidence="2">
    <location>
        <begin position="166"/>
        <end position="420"/>
    </location>
</feature>
<dbReference type="EMBL" id="GGYP01001270">
    <property type="protein sequence ID" value="MDE46041.1"/>
    <property type="molecule type" value="Transcribed_RNA"/>
</dbReference>
<dbReference type="InterPro" id="IPR001314">
    <property type="entry name" value="Peptidase_S1A"/>
</dbReference>
<keyword evidence="1" id="KW-1015">Disulfide bond</keyword>
<dbReference type="Gene3D" id="2.40.10.10">
    <property type="entry name" value="Trypsin-like serine proteases"/>
    <property type="match status" value="1"/>
</dbReference>
<dbReference type="AlphaFoldDB" id="A0A6G1S745"/>
<dbReference type="SUPFAM" id="SSF50494">
    <property type="entry name" value="Trypsin-like serine proteases"/>
    <property type="match status" value="1"/>
</dbReference>
<keyword evidence="3" id="KW-0812">Transmembrane</keyword>